<organism evidence="3 4">
    <name type="scientific">Aphanomyces invadans</name>
    <dbReference type="NCBI Taxonomy" id="157072"/>
    <lineage>
        <taxon>Eukaryota</taxon>
        <taxon>Sar</taxon>
        <taxon>Stramenopiles</taxon>
        <taxon>Oomycota</taxon>
        <taxon>Saprolegniomycetes</taxon>
        <taxon>Saprolegniales</taxon>
        <taxon>Verrucalvaceae</taxon>
        <taxon>Aphanomyces</taxon>
    </lineage>
</organism>
<sequence>MTSVMEALTSVVASNTIQKDTNQRTVLHIFLDDWLEQFEKEELNYRSISTSYESLVFPTVAVNRLIAVATAQRNVAELTEINDALQEEFTWLQEDHNNLHDNVQLMYVQIDNAKQYLKSSAGREETVCFDGQLRIEVVSEIAHFILESLLRSQYNLGYHQEILGHVNQFTPHWRNLLVGRCFQEYGCLLFPSSDLCPYVHNPHISERLHSQKKKKLKKSKSKASRRNLLASTQLDDEDDYDNESDITPLTASKHFVHIRPSLFQVINGDSPAIRKILHEEEDPEGEFVNVRRIFQVNDALFRLLYTKAGPDVKYALTLDELWRTMKRLRVMTQLEQLAGIFKRYAVKPKSKEKGVLHFKLRDWMAFVKDFKLLSPRFTYEAAHDLFRNVQEGASHEDDMEMVYAEFCEAVVALAGFQIPDPFMDWPVKASTFIHRYLNHDVSKE</sequence>
<name>A0A3R7D4J3_9STRA</name>
<evidence type="ECO:0000313" key="4">
    <source>
        <dbReference type="Proteomes" id="UP000285060"/>
    </source>
</evidence>
<feature type="compositionally biased region" description="Basic residues" evidence="2">
    <location>
        <begin position="210"/>
        <end position="225"/>
    </location>
</feature>
<evidence type="ECO:0000313" key="3">
    <source>
        <dbReference type="EMBL" id="RHY32911.1"/>
    </source>
</evidence>
<dbReference type="VEuPathDB" id="FungiDB:H310_04951"/>
<comment type="caution">
    <text evidence="3">The sequence shown here is derived from an EMBL/GenBank/DDBJ whole genome shotgun (WGS) entry which is preliminary data.</text>
</comment>
<keyword evidence="1" id="KW-0175">Coiled coil</keyword>
<keyword evidence="4" id="KW-1185">Reference proteome</keyword>
<dbReference type="AlphaFoldDB" id="A0A3R7D4J3"/>
<evidence type="ECO:0000256" key="1">
    <source>
        <dbReference type="SAM" id="Coils"/>
    </source>
</evidence>
<feature type="coiled-coil region" evidence="1">
    <location>
        <begin position="68"/>
        <end position="95"/>
    </location>
</feature>
<dbReference type="EMBL" id="QUSY01000106">
    <property type="protein sequence ID" value="RHY32911.1"/>
    <property type="molecule type" value="Genomic_DNA"/>
</dbReference>
<proteinExistence type="predicted"/>
<feature type="region of interest" description="Disordered" evidence="2">
    <location>
        <begin position="209"/>
        <end position="228"/>
    </location>
</feature>
<gene>
    <name evidence="3" type="ORF">DYB32_002118</name>
</gene>
<dbReference type="Proteomes" id="UP000285060">
    <property type="component" value="Unassembled WGS sequence"/>
</dbReference>
<accession>A0A3R7D4J3</accession>
<protein>
    <submittedName>
        <fullName evidence="3">Uncharacterized protein</fullName>
    </submittedName>
</protein>
<reference evidence="3 4" key="1">
    <citation type="submission" date="2018-08" db="EMBL/GenBank/DDBJ databases">
        <title>Aphanomyces genome sequencing and annotation.</title>
        <authorList>
            <person name="Minardi D."/>
            <person name="Oidtmann B."/>
            <person name="Van Der Giezen M."/>
            <person name="Studholme D.J."/>
        </authorList>
    </citation>
    <scope>NUCLEOTIDE SEQUENCE [LARGE SCALE GENOMIC DNA]</scope>
    <source>
        <strain evidence="3 4">NJM0002</strain>
    </source>
</reference>
<evidence type="ECO:0000256" key="2">
    <source>
        <dbReference type="SAM" id="MobiDB-lite"/>
    </source>
</evidence>